<accession>A0A085MB75</accession>
<name>A0A085MB75_9BILA</name>
<evidence type="ECO:0000313" key="1">
    <source>
        <dbReference type="EMBL" id="KFD54471.1"/>
    </source>
</evidence>
<reference evidence="1 3" key="1">
    <citation type="journal article" date="2014" name="Nat. Genet.">
        <title>Genome and transcriptome of the porcine whipworm Trichuris suis.</title>
        <authorList>
            <person name="Jex A.R."/>
            <person name="Nejsum P."/>
            <person name="Schwarz E.M."/>
            <person name="Hu L."/>
            <person name="Young N.D."/>
            <person name="Hall R.S."/>
            <person name="Korhonen P.K."/>
            <person name="Liao S."/>
            <person name="Thamsborg S."/>
            <person name="Xia J."/>
            <person name="Xu P."/>
            <person name="Wang S."/>
            <person name="Scheerlinck J.P."/>
            <person name="Hofmann A."/>
            <person name="Sternberg P.W."/>
            <person name="Wang J."/>
            <person name="Gasser R.B."/>
        </authorList>
    </citation>
    <scope>NUCLEOTIDE SEQUENCE [LARGE SCALE GENOMIC DNA]</scope>
    <source>
        <strain evidence="2">DCEP-RM93F</strain>
        <strain evidence="1">DCEP-RM93M</strain>
    </source>
</reference>
<dbReference type="Proteomes" id="UP000030764">
    <property type="component" value="Unassembled WGS sequence"/>
</dbReference>
<sequence length="83" mass="9517">MEAFTLNRVTCGSKMPMLAQLKWHELMTTMLLNSRTKKQIRWHGNGPNYHSQSKDGDEQGWCKEFGLNIATPLNNRTNSTAHL</sequence>
<proteinExistence type="predicted"/>
<dbReference type="EMBL" id="KL363207">
    <property type="protein sequence ID" value="KFD54471.1"/>
    <property type="molecule type" value="Genomic_DNA"/>
</dbReference>
<gene>
    <name evidence="1" type="ORF">M513_04618</name>
    <name evidence="2" type="ORF">M514_04618</name>
</gene>
<protein>
    <submittedName>
        <fullName evidence="1">Uncharacterized protein</fullName>
    </submittedName>
</protein>
<organism evidence="1 3">
    <name type="scientific">Trichuris suis</name>
    <name type="common">pig whipworm</name>
    <dbReference type="NCBI Taxonomy" id="68888"/>
    <lineage>
        <taxon>Eukaryota</taxon>
        <taxon>Metazoa</taxon>
        <taxon>Ecdysozoa</taxon>
        <taxon>Nematoda</taxon>
        <taxon>Enoplea</taxon>
        <taxon>Dorylaimia</taxon>
        <taxon>Trichinellida</taxon>
        <taxon>Trichuridae</taxon>
        <taxon>Trichuris</taxon>
    </lineage>
</organism>
<dbReference type="Proteomes" id="UP000030758">
    <property type="component" value="Unassembled WGS sequence"/>
</dbReference>
<dbReference type="AlphaFoldDB" id="A0A085MB75"/>
<dbReference type="EMBL" id="KL367474">
    <property type="protein sequence ID" value="KFD73336.1"/>
    <property type="molecule type" value="Genomic_DNA"/>
</dbReference>
<evidence type="ECO:0000313" key="3">
    <source>
        <dbReference type="Proteomes" id="UP000030764"/>
    </source>
</evidence>
<evidence type="ECO:0000313" key="2">
    <source>
        <dbReference type="EMBL" id="KFD73336.1"/>
    </source>
</evidence>
<keyword evidence="3" id="KW-1185">Reference proteome</keyword>